<reference evidence="1" key="1">
    <citation type="journal article" date="2015" name="Proc. Natl. Acad. Sci. U.S.A.">
        <title>Networks of energetic and metabolic interactions define dynamics in microbial communities.</title>
        <authorList>
            <person name="Embree M."/>
            <person name="Liu J.K."/>
            <person name="Al-Bassam M.M."/>
            <person name="Zengler K."/>
        </authorList>
    </citation>
    <scope>NUCLEOTIDE SEQUENCE</scope>
</reference>
<dbReference type="AlphaFoldDB" id="A0A0W8FFX7"/>
<dbReference type="Gene3D" id="3.10.450.50">
    <property type="match status" value="1"/>
</dbReference>
<accession>A0A0W8FFX7</accession>
<organism evidence="1">
    <name type="scientific">hydrocarbon metagenome</name>
    <dbReference type="NCBI Taxonomy" id="938273"/>
    <lineage>
        <taxon>unclassified sequences</taxon>
        <taxon>metagenomes</taxon>
        <taxon>ecological metagenomes</taxon>
    </lineage>
</organism>
<evidence type="ECO:0000313" key="1">
    <source>
        <dbReference type="EMBL" id="KUG19784.1"/>
    </source>
</evidence>
<dbReference type="EMBL" id="LNQE01001257">
    <property type="protein sequence ID" value="KUG19784.1"/>
    <property type="molecule type" value="Genomic_DNA"/>
</dbReference>
<protein>
    <submittedName>
        <fullName evidence="1">Uncharacterized protein</fullName>
    </submittedName>
</protein>
<dbReference type="InterPro" id="IPR032710">
    <property type="entry name" value="NTF2-like_dom_sf"/>
</dbReference>
<name>A0A0W8FFX7_9ZZZZ</name>
<comment type="caution">
    <text evidence="1">The sequence shown here is derived from an EMBL/GenBank/DDBJ whole genome shotgun (WGS) entry which is preliminary data.</text>
</comment>
<dbReference type="SUPFAM" id="SSF54427">
    <property type="entry name" value="NTF2-like"/>
    <property type="match status" value="1"/>
</dbReference>
<sequence length="42" mass="4395">MAAEAAPEPFEVLGIIAEGDRVAVEGRNRGAVRSTGKGFIHD</sequence>
<gene>
    <name evidence="1" type="ORF">ASZ90_010482</name>
</gene>
<proteinExistence type="predicted"/>